<dbReference type="SUPFAM" id="SSF54373">
    <property type="entry name" value="FAD-linked reductases, C-terminal domain"/>
    <property type="match status" value="1"/>
</dbReference>
<evidence type="ECO:0000256" key="4">
    <source>
        <dbReference type="SAM" id="Phobius"/>
    </source>
</evidence>
<dbReference type="AlphaFoldDB" id="A0A8T9CJ23"/>
<sequence length="432" mass="47746">MSSNKQPISIAIIGAGIAGITLAIALSERNPEIELKIFESRLRFSEISAGVGFGPNAVKAMGLISPRITEAYNKVKTTNLWPDKSHVWCDIRSGDGCNAGELITEVASERGFTHCSASRAQFLQKLVELVPKSVEVQFGKRIIDVKEDGVDEIGKTRLRFEDGSEALVIAVVGCDGIRSACRRILLGEGDESTNAVYSGKYAYRKVVSMKKAIQAVGSEVQNRQIYLGHGGHILTFPILDGKALSIVAFKDADGIPWTHRQWVIPSSRDAILKDFKTWGEKATKLLELIEDPEKWALFDVVVPSTFSKEGFCILGDAAHASTPHLDAGAGFAIEDAYLLSGLMTPDLIKTTSDIKQAFRIYGEIRRPRCLELIDRSREQGSLFDLRKQQSESEVSRDELRTKLALNQQWVWDVDLEGMLDKAKEMFVAGRDE</sequence>
<evidence type="ECO:0000313" key="7">
    <source>
        <dbReference type="Proteomes" id="UP000469558"/>
    </source>
</evidence>
<evidence type="ECO:0000256" key="1">
    <source>
        <dbReference type="ARBA" id="ARBA00022630"/>
    </source>
</evidence>
<keyword evidence="4" id="KW-0812">Transmembrane</keyword>
<dbReference type="InterPro" id="IPR036188">
    <property type="entry name" value="FAD/NAD-bd_sf"/>
</dbReference>
<feature type="transmembrane region" description="Helical" evidence="4">
    <location>
        <begin position="6"/>
        <end position="26"/>
    </location>
</feature>
<comment type="caution">
    <text evidence="6">The sequence shown here is derived from an EMBL/GenBank/DDBJ whole genome shotgun (WGS) entry which is preliminary data.</text>
</comment>
<reference evidence="6 7" key="1">
    <citation type="submission" date="2018-05" db="EMBL/GenBank/DDBJ databases">
        <title>Genome sequencing and assembly of the regulated plant pathogen Lachnellula willkommii and related sister species for the development of diagnostic species identification markers.</title>
        <authorList>
            <person name="Giroux E."/>
            <person name="Bilodeau G."/>
        </authorList>
    </citation>
    <scope>NUCLEOTIDE SEQUENCE [LARGE SCALE GENOMIC DNA]</scope>
    <source>
        <strain evidence="6 7">CBS 268.59</strain>
    </source>
</reference>
<dbReference type="OrthoDB" id="417877at2759"/>
<keyword evidence="3" id="KW-0560">Oxidoreductase</keyword>
<keyword evidence="1" id="KW-0285">Flavoprotein</keyword>
<evidence type="ECO:0000259" key="5">
    <source>
        <dbReference type="Pfam" id="PF01494"/>
    </source>
</evidence>
<dbReference type="EMBL" id="QGMK01000283">
    <property type="protein sequence ID" value="TVY82723.1"/>
    <property type="molecule type" value="Genomic_DNA"/>
</dbReference>
<keyword evidence="4" id="KW-1133">Transmembrane helix</keyword>
<proteinExistence type="predicted"/>
<dbReference type="SUPFAM" id="SSF51905">
    <property type="entry name" value="FAD/NAD(P)-binding domain"/>
    <property type="match status" value="1"/>
</dbReference>
<keyword evidence="2" id="KW-0274">FAD</keyword>
<name>A0A8T9CJ23_9HELO</name>
<protein>
    <submittedName>
        <fullName evidence="6">6-methylsalicylic acid decarboxylase atA</fullName>
    </submittedName>
</protein>
<evidence type="ECO:0000256" key="3">
    <source>
        <dbReference type="ARBA" id="ARBA00023002"/>
    </source>
</evidence>
<feature type="domain" description="FAD-binding" evidence="5">
    <location>
        <begin position="10"/>
        <end position="340"/>
    </location>
</feature>
<dbReference type="InterPro" id="IPR051104">
    <property type="entry name" value="FAD_monoxygenase"/>
</dbReference>
<organism evidence="6 7">
    <name type="scientific">Lachnellula suecica</name>
    <dbReference type="NCBI Taxonomy" id="602035"/>
    <lineage>
        <taxon>Eukaryota</taxon>
        <taxon>Fungi</taxon>
        <taxon>Dikarya</taxon>
        <taxon>Ascomycota</taxon>
        <taxon>Pezizomycotina</taxon>
        <taxon>Leotiomycetes</taxon>
        <taxon>Helotiales</taxon>
        <taxon>Lachnaceae</taxon>
        <taxon>Lachnellula</taxon>
    </lineage>
</organism>
<dbReference type="Gene3D" id="3.50.50.60">
    <property type="entry name" value="FAD/NAD(P)-binding domain"/>
    <property type="match status" value="1"/>
</dbReference>
<evidence type="ECO:0000313" key="6">
    <source>
        <dbReference type="EMBL" id="TVY82723.1"/>
    </source>
</evidence>
<keyword evidence="7" id="KW-1185">Reference proteome</keyword>
<dbReference type="GO" id="GO:0044550">
    <property type="term" value="P:secondary metabolite biosynthetic process"/>
    <property type="evidence" value="ECO:0007669"/>
    <property type="project" value="TreeGrafter"/>
</dbReference>
<dbReference type="Proteomes" id="UP000469558">
    <property type="component" value="Unassembled WGS sequence"/>
</dbReference>
<dbReference type="InterPro" id="IPR002938">
    <property type="entry name" value="FAD-bd"/>
</dbReference>
<dbReference type="PRINTS" id="PR00420">
    <property type="entry name" value="RNGMNOXGNASE"/>
</dbReference>
<dbReference type="PANTHER" id="PTHR46720">
    <property type="entry name" value="HYDROXYLASE, PUTATIVE (AFU_ORTHOLOGUE AFUA_3G01460)-RELATED"/>
    <property type="match status" value="1"/>
</dbReference>
<dbReference type="GO" id="GO:0016491">
    <property type="term" value="F:oxidoreductase activity"/>
    <property type="evidence" value="ECO:0007669"/>
    <property type="project" value="UniProtKB-KW"/>
</dbReference>
<gene>
    <name evidence="6" type="primary">atA_1</name>
    <name evidence="6" type="ORF">LSUE1_G003096</name>
</gene>
<accession>A0A8T9CJ23</accession>
<dbReference type="Pfam" id="PF01494">
    <property type="entry name" value="FAD_binding_3"/>
    <property type="match status" value="1"/>
</dbReference>
<keyword evidence="4" id="KW-0472">Membrane</keyword>
<dbReference type="GO" id="GO:0071949">
    <property type="term" value="F:FAD binding"/>
    <property type="evidence" value="ECO:0007669"/>
    <property type="project" value="InterPro"/>
</dbReference>
<dbReference type="PANTHER" id="PTHR46720:SF3">
    <property type="entry name" value="FAD-BINDING DOMAIN-CONTAINING PROTEIN-RELATED"/>
    <property type="match status" value="1"/>
</dbReference>
<evidence type="ECO:0000256" key="2">
    <source>
        <dbReference type="ARBA" id="ARBA00022827"/>
    </source>
</evidence>